<evidence type="ECO:0000313" key="2">
    <source>
        <dbReference type="Proteomes" id="UP000537890"/>
    </source>
</evidence>
<gene>
    <name evidence="1" type="ORF">H0A75_03420</name>
</gene>
<sequence length="66" mass="6980">MTGRRFGMPFILSTPTLALRFRQNNGPTPSGDYQPSRSLSMAGSVGLLVQNLLVVPNSDITAGCAV</sequence>
<reference evidence="1 2" key="1">
    <citation type="submission" date="2020-05" db="EMBL/GenBank/DDBJ databases">
        <title>Horizontal transmission and recombination maintain forever young bacterial symbiont genomes.</title>
        <authorList>
            <person name="Russell S.L."/>
            <person name="Pepper-Tunick E."/>
            <person name="Svedberg J."/>
            <person name="Byrne A."/>
            <person name="Ruelas Castillo J."/>
            <person name="Vollmers C."/>
            <person name="Beinart R.A."/>
            <person name="Corbett-Detig R."/>
        </authorList>
    </citation>
    <scope>NUCLEOTIDE SEQUENCE [LARGE SCALE GENOMIC DNA]</scope>
    <source>
        <strain evidence="1">4727-3</strain>
    </source>
</reference>
<evidence type="ECO:0000313" key="1">
    <source>
        <dbReference type="EMBL" id="NYT46819.1"/>
    </source>
</evidence>
<dbReference type="EMBL" id="JACCHS010000043">
    <property type="protein sequence ID" value="NYT46819.1"/>
    <property type="molecule type" value="Genomic_DNA"/>
</dbReference>
<organism evidence="1 2">
    <name type="scientific">Candidatus Methanofishera endochildressiae</name>
    <dbReference type="NCBI Taxonomy" id="2738884"/>
    <lineage>
        <taxon>Bacteria</taxon>
        <taxon>Pseudomonadati</taxon>
        <taxon>Pseudomonadota</taxon>
        <taxon>Gammaproteobacteria</taxon>
        <taxon>Candidatus Methanofishera</taxon>
    </lineage>
</organism>
<dbReference type="Proteomes" id="UP000537890">
    <property type="component" value="Unassembled WGS sequence"/>
</dbReference>
<comment type="caution">
    <text evidence="1">The sequence shown here is derived from an EMBL/GenBank/DDBJ whole genome shotgun (WGS) entry which is preliminary data.</text>
</comment>
<protein>
    <submittedName>
        <fullName evidence="1">Uncharacterized protein</fullName>
    </submittedName>
</protein>
<name>A0A7Z0MNH6_9GAMM</name>
<dbReference type="AlphaFoldDB" id="A0A7Z0MNH6"/>
<proteinExistence type="predicted"/>
<accession>A0A7Z0MNH6</accession>